<sequence>MQMCMVHAASPSGRLLRRSEKQGHQANLRIDARAEPWAKARQNDVMYEALTESSLCQPQTIQHQHFNRTRKQETLTYHPGPVKASQMFGQLPRRQAKQS</sequence>
<feature type="region of interest" description="Disordered" evidence="1">
    <location>
        <begin position="80"/>
        <end position="99"/>
    </location>
</feature>
<reference evidence="2" key="1">
    <citation type="submission" date="2021-02" db="EMBL/GenBank/DDBJ databases">
        <authorList>
            <person name="Dougan E. K."/>
            <person name="Rhodes N."/>
            <person name="Thang M."/>
            <person name="Chan C."/>
        </authorList>
    </citation>
    <scope>NUCLEOTIDE SEQUENCE</scope>
</reference>
<dbReference type="EMBL" id="CAJNNW010004764">
    <property type="protein sequence ID" value="CAE8646731.1"/>
    <property type="molecule type" value="Genomic_DNA"/>
</dbReference>
<gene>
    <name evidence="3" type="ORF">PGLA2088_LOCUS30737</name>
    <name evidence="2" type="ORF">PGLA2088_LOCUS5062</name>
</gene>
<proteinExistence type="predicted"/>
<accession>A0A813I808</accession>
<evidence type="ECO:0000313" key="2">
    <source>
        <dbReference type="EMBL" id="CAE8646731.1"/>
    </source>
</evidence>
<evidence type="ECO:0000256" key="1">
    <source>
        <dbReference type="SAM" id="MobiDB-lite"/>
    </source>
</evidence>
<evidence type="ECO:0000313" key="4">
    <source>
        <dbReference type="Proteomes" id="UP000626109"/>
    </source>
</evidence>
<dbReference type="Proteomes" id="UP000626109">
    <property type="component" value="Unassembled WGS sequence"/>
</dbReference>
<name>A0A813I808_POLGL</name>
<organism evidence="2 4">
    <name type="scientific">Polarella glacialis</name>
    <name type="common">Dinoflagellate</name>
    <dbReference type="NCBI Taxonomy" id="89957"/>
    <lineage>
        <taxon>Eukaryota</taxon>
        <taxon>Sar</taxon>
        <taxon>Alveolata</taxon>
        <taxon>Dinophyceae</taxon>
        <taxon>Suessiales</taxon>
        <taxon>Suessiaceae</taxon>
        <taxon>Polarella</taxon>
    </lineage>
</organism>
<protein>
    <submittedName>
        <fullName evidence="2">Uncharacterized protein</fullName>
    </submittedName>
</protein>
<comment type="caution">
    <text evidence="2">The sequence shown here is derived from an EMBL/GenBank/DDBJ whole genome shotgun (WGS) entry which is preliminary data.</text>
</comment>
<dbReference type="AlphaFoldDB" id="A0A813I808"/>
<evidence type="ECO:0000313" key="3">
    <source>
        <dbReference type="EMBL" id="CAE8698432.1"/>
    </source>
</evidence>
<dbReference type="EMBL" id="CAJNNW010028961">
    <property type="protein sequence ID" value="CAE8698432.1"/>
    <property type="molecule type" value="Genomic_DNA"/>
</dbReference>